<dbReference type="PANTHER" id="PTHR10963">
    <property type="entry name" value="GLYCOSYL HYDROLASE-RELATED"/>
    <property type="match status" value="1"/>
</dbReference>
<sequence>MRRLAVLLLVAAGLVAAPAAPAAADPAGTGWTPVFTDDFNGSTLDTSRWNYRTDSKAYSTQRPENVSVSGGTLNIALKKESYGGKSYTGGGVVSKQSLRYGYYETRARLNDGAGWHSSFWIMSGDGSTTFPASQRTEIDGFEIDSISPTRIHHGVLTWKGNGVSAGRSYGTTYTSSTIDSRAWHVYGLDWQETSVRFYVDGTLMYTAPYVPTDWTHDYTNIWLTSIAYGTVPDDTKLPATVQFDYVKYWQKDYYVDNDGPAAYGYAESGTWLDSTLTGWTVASPTRYATCGGPGNTATWRPNLRAAGTYQVYYYRVAATNSDPQATLAVTHSAGTTTTVVNGTTTPSAWVSLGTYAFTQGTAGAVRLTSSGTGCARADAVKFIRV</sequence>
<dbReference type="PANTHER" id="PTHR10963:SF60">
    <property type="entry name" value="GRAM-NEGATIVE BACTERIA-BINDING PROTEIN 1-RELATED"/>
    <property type="match status" value="1"/>
</dbReference>
<feature type="chain" id="PRO_5039631340" description="GH16 domain-containing protein" evidence="1">
    <location>
        <begin position="23"/>
        <end position="385"/>
    </location>
</feature>
<dbReference type="GO" id="GO:0005975">
    <property type="term" value="P:carbohydrate metabolic process"/>
    <property type="evidence" value="ECO:0007669"/>
    <property type="project" value="InterPro"/>
</dbReference>
<name>A0A917WLE2_9ACTN</name>
<evidence type="ECO:0000313" key="4">
    <source>
        <dbReference type="Proteomes" id="UP000642070"/>
    </source>
</evidence>
<reference evidence="3" key="1">
    <citation type="journal article" date="2014" name="Int. J. Syst. Evol. Microbiol.">
        <title>Complete genome sequence of Corynebacterium casei LMG S-19264T (=DSM 44701T), isolated from a smear-ripened cheese.</title>
        <authorList>
            <consortium name="US DOE Joint Genome Institute (JGI-PGF)"/>
            <person name="Walter F."/>
            <person name="Albersmeier A."/>
            <person name="Kalinowski J."/>
            <person name="Ruckert C."/>
        </authorList>
    </citation>
    <scope>NUCLEOTIDE SEQUENCE</scope>
    <source>
        <strain evidence="3">JCM 19831</strain>
    </source>
</reference>
<dbReference type="InterPro" id="IPR013320">
    <property type="entry name" value="ConA-like_dom_sf"/>
</dbReference>
<organism evidence="3 4">
    <name type="scientific">Dactylosporangium sucinum</name>
    <dbReference type="NCBI Taxonomy" id="1424081"/>
    <lineage>
        <taxon>Bacteria</taxon>
        <taxon>Bacillati</taxon>
        <taxon>Actinomycetota</taxon>
        <taxon>Actinomycetes</taxon>
        <taxon>Micromonosporales</taxon>
        <taxon>Micromonosporaceae</taxon>
        <taxon>Dactylosporangium</taxon>
    </lineage>
</organism>
<dbReference type="RefSeq" id="WP_190248901.1">
    <property type="nucleotide sequence ID" value="NZ_BMPI01000005.1"/>
</dbReference>
<dbReference type="InterPro" id="IPR000757">
    <property type="entry name" value="Beta-glucanase-like"/>
</dbReference>
<dbReference type="EMBL" id="BMPI01000005">
    <property type="protein sequence ID" value="GGM14372.1"/>
    <property type="molecule type" value="Genomic_DNA"/>
</dbReference>
<dbReference type="CDD" id="cd08023">
    <property type="entry name" value="GH16_laminarinase_like"/>
    <property type="match status" value="1"/>
</dbReference>
<dbReference type="GO" id="GO:0004553">
    <property type="term" value="F:hydrolase activity, hydrolyzing O-glycosyl compounds"/>
    <property type="evidence" value="ECO:0007669"/>
    <property type="project" value="InterPro"/>
</dbReference>
<evidence type="ECO:0000313" key="3">
    <source>
        <dbReference type="EMBL" id="GGM14372.1"/>
    </source>
</evidence>
<dbReference type="AlphaFoldDB" id="A0A917WLE2"/>
<evidence type="ECO:0000259" key="2">
    <source>
        <dbReference type="PROSITE" id="PS51762"/>
    </source>
</evidence>
<proteinExistence type="predicted"/>
<comment type="caution">
    <text evidence="3">The sequence shown here is derived from an EMBL/GenBank/DDBJ whole genome shotgun (WGS) entry which is preliminary data.</text>
</comment>
<dbReference type="Pfam" id="PF00722">
    <property type="entry name" value="Glyco_hydro_16"/>
    <property type="match status" value="1"/>
</dbReference>
<accession>A0A917WLE2</accession>
<protein>
    <recommendedName>
        <fullName evidence="2">GH16 domain-containing protein</fullName>
    </recommendedName>
</protein>
<dbReference type="Gene3D" id="2.60.120.200">
    <property type="match status" value="1"/>
</dbReference>
<dbReference type="Pfam" id="PF25275">
    <property type="entry name" value="Golvesin_C"/>
    <property type="match status" value="1"/>
</dbReference>
<gene>
    <name evidence="3" type="ORF">GCM10007977_014310</name>
</gene>
<dbReference type="Proteomes" id="UP000642070">
    <property type="component" value="Unassembled WGS sequence"/>
</dbReference>
<feature type="domain" description="GH16" evidence="2">
    <location>
        <begin position="25"/>
        <end position="254"/>
    </location>
</feature>
<keyword evidence="1" id="KW-0732">Signal</keyword>
<evidence type="ECO:0000256" key="1">
    <source>
        <dbReference type="SAM" id="SignalP"/>
    </source>
</evidence>
<keyword evidence="4" id="KW-1185">Reference proteome</keyword>
<reference evidence="3" key="2">
    <citation type="submission" date="2020-09" db="EMBL/GenBank/DDBJ databases">
        <authorList>
            <person name="Sun Q."/>
            <person name="Ohkuma M."/>
        </authorList>
    </citation>
    <scope>NUCLEOTIDE SEQUENCE</scope>
    <source>
        <strain evidence="3">JCM 19831</strain>
    </source>
</reference>
<dbReference type="PROSITE" id="PS51762">
    <property type="entry name" value="GH16_2"/>
    <property type="match status" value="1"/>
</dbReference>
<dbReference type="InterPro" id="IPR033803">
    <property type="entry name" value="CBD-like_Golvesin-Xly"/>
</dbReference>
<dbReference type="InterPro" id="IPR050546">
    <property type="entry name" value="Glycosyl_Hydrlase_16"/>
</dbReference>
<feature type="signal peptide" evidence="1">
    <location>
        <begin position="1"/>
        <end position="22"/>
    </location>
</feature>
<dbReference type="SUPFAM" id="SSF49899">
    <property type="entry name" value="Concanavalin A-like lectins/glucanases"/>
    <property type="match status" value="1"/>
</dbReference>